<feature type="domain" description="Histidine kinase" evidence="13">
    <location>
        <begin position="131"/>
        <end position="344"/>
    </location>
</feature>
<feature type="domain" description="HAMP" evidence="14">
    <location>
        <begin position="71"/>
        <end position="123"/>
    </location>
</feature>
<evidence type="ECO:0000259" key="13">
    <source>
        <dbReference type="PROSITE" id="PS50109"/>
    </source>
</evidence>
<keyword evidence="16" id="KW-1185">Reference proteome</keyword>
<evidence type="ECO:0000256" key="7">
    <source>
        <dbReference type="ARBA" id="ARBA00022741"/>
    </source>
</evidence>
<dbReference type="Gene3D" id="3.30.565.10">
    <property type="entry name" value="Histidine kinase-like ATPase, C-terminal domain"/>
    <property type="match status" value="1"/>
</dbReference>
<dbReference type="GO" id="GO:0007234">
    <property type="term" value="P:osmosensory signaling via phosphorelay pathway"/>
    <property type="evidence" value="ECO:0007669"/>
    <property type="project" value="TreeGrafter"/>
</dbReference>
<comment type="subcellular location">
    <subcellularLocation>
        <location evidence="2">Cell membrane</location>
        <topology evidence="2">Multi-pass membrane protein</topology>
    </subcellularLocation>
</comment>
<proteinExistence type="predicted"/>
<dbReference type="GO" id="GO:0000155">
    <property type="term" value="F:phosphorelay sensor kinase activity"/>
    <property type="evidence" value="ECO:0007669"/>
    <property type="project" value="InterPro"/>
</dbReference>
<dbReference type="SUPFAM" id="SSF47384">
    <property type="entry name" value="Homodimeric domain of signal transducing histidine kinase"/>
    <property type="match status" value="1"/>
</dbReference>
<keyword evidence="7" id="KW-0547">Nucleotide-binding</keyword>
<evidence type="ECO:0000256" key="5">
    <source>
        <dbReference type="ARBA" id="ARBA00022553"/>
    </source>
</evidence>
<dbReference type="Pfam" id="PF00512">
    <property type="entry name" value="HisKA"/>
    <property type="match status" value="1"/>
</dbReference>
<keyword evidence="12" id="KW-0812">Transmembrane</keyword>
<evidence type="ECO:0000256" key="10">
    <source>
        <dbReference type="ARBA" id="ARBA00023012"/>
    </source>
</evidence>
<keyword evidence="5" id="KW-0597">Phosphoprotein</keyword>
<keyword evidence="11 12" id="KW-0472">Membrane</keyword>
<evidence type="ECO:0000313" key="15">
    <source>
        <dbReference type="EMBL" id="RRJ62816.1"/>
    </source>
</evidence>
<dbReference type="EC" id="2.7.13.3" evidence="3"/>
<evidence type="ECO:0000256" key="2">
    <source>
        <dbReference type="ARBA" id="ARBA00004651"/>
    </source>
</evidence>
<name>A0A3P3TYN4_9BACL</name>
<dbReference type="GO" id="GO:0005524">
    <property type="term" value="F:ATP binding"/>
    <property type="evidence" value="ECO:0007669"/>
    <property type="project" value="UniProtKB-KW"/>
</dbReference>
<accession>A0A3P3TYN4</accession>
<dbReference type="InterPro" id="IPR050351">
    <property type="entry name" value="BphY/WalK/GraS-like"/>
</dbReference>
<dbReference type="FunFam" id="3.30.565.10:FF:000023">
    <property type="entry name" value="PAS domain-containing sensor histidine kinase"/>
    <property type="match status" value="1"/>
</dbReference>
<feature type="transmembrane region" description="Helical" evidence="12">
    <location>
        <begin position="20"/>
        <end position="42"/>
    </location>
</feature>
<dbReference type="Gene3D" id="6.10.340.10">
    <property type="match status" value="1"/>
</dbReference>
<dbReference type="PROSITE" id="PS50109">
    <property type="entry name" value="HIS_KIN"/>
    <property type="match status" value="1"/>
</dbReference>
<dbReference type="PRINTS" id="PR00344">
    <property type="entry name" value="BCTRLSENSOR"/>
</dbReference>
<dbReference type="AlphaFoldDB" id="A0A3P3TYN4"/>
<keyword evidence="6" id="KW-0808">Transferase</keyword>
<dbReference type="Pfam" id="PF02518">
    <property type="entry name" value="HATPase_c"/>
    <property type="match status" value="1"/>
</dbReference>
<keyword evidence="10" id="KW-0902">Two-component regulatory system</keyword>
<feature type="transmembrane region" description="Helical" evidence="12">
    <location>
        <begin position="48"/>
        <end position="70"/>
    </location>
</feature>
<reference evidence="15 16" key="1">
    <citation type="submission" date="2018-11" db="EMBL/GenBank/DDBJ databases">
        <title>Genome sequencing of Paenibacillus sp. KCOM 3021 (= ChDC PVNT-B20).</title>
        <authorList>
            <person name="Kook J.-K."/>
            <person name="Park S.-N."/>
            <person name="Lim Y.K."/>
        </authorList>
    </citation>
    <scope>NUCLEOTIDE SEQUENCE [LARGE SCALE GENOMIC DNA]</scope>
    <source>
        <strain evidence="15 16">KCOM 3021</strain>
    </source>
</reference>
<gene>
    <name evidence="15" type="ORF">EHV15_07605</name>
</gene>
<dbReference type="SMART" id="SM00304">
    <property type="entry name" value="HAMP"/>
    <property type="match status" value="1"/>
</dbReference>
<dbReference type="Gene3D" id="1.10.287.130">
    <property type="match status" value="1"/>
</dbReference>
<keyword evidence="4" id="KW-1003">Cell membrane</keyword>
<dbReference type="InterPro" id="IPR003594">
    <property type="entry name" value="HATPase_dom"/>
</dbReference>
<dbReference type="InterPro" id="IPR036097">
    <property type="entry name" value="HisK_dim/P_sf"/>
</dbReference>
<dbReference type="SMART" id="SM00387">
    <property type="entry name" value="HATPase_c"/>
    <property type="match status" value="1"/>
</dbReference>
<evidence type="ECO:0000256" key="1">
    <source>
        <dbReference type="ARBA" id="ARBA00000085"/>
    </source>
</evidence>
<evidence type="ECO:0000256" key="12">
    <source>
        <dbReference type="SAM" id="Phobius"/>
    </source>
</evidence>
<dbReference type="EMBL" id="RRCN01000001">
    <property type="protein sequence ID" value="RRJ62816.1"/>
    <property type="molecule type" value="Genomic_DNA"/>
</dbReference>
<evidence type="ECO:0000256" key="3">
    <source>
        <dbReference type="ARBA" id="ARBA00012438"/>
    </source>
</evidence>
<dbReference type="InterPro" id="IPR003660">
    <property type="entry name" value="HAMP_dom"/>
</dbReference>
<dbReference type="PANTHER" id="PTHR42878">
    <property type="entry name" value="TWO-COMPONENT HISTIDINE KINASE"/>
    <property type="match status" value="1"/>
</dbReference>
<comment type="caution">
    <text evidence="15">The sequence shown here is derived from an EMBL/GenBank/DDBJ whole genome shotgun (WGS) entry which is preliminary data.</text>
</comment>
<dbReference type="PROSITE" id="PS50885">
    <property type="entry name" value="HAMP"/>
    <property type="match status" value="1"/>
</dbReference>
<dbReference type="SMART" id="SM00388">
    <property type="entry name" value="HisKA"/>
    <property type="match status" value="1"/>
</dbReference>
<keyword evidence="12" id="KW-1133">Transmembrane helix</keyword>
<dbReference type="InterPro" id="IPR005467">
    <property type="entry name" value="His_kinase_dom"/>
</dbReference>
<dbReference type="GO" id="GO:0000156">
    <property type="term" value="F:phosphorelay response regulator activity"/>
    <property type="evidence" value="ECO:0007669"/>
    <property type="project" value="TreeGrafter"/>
</dbReference>
<dbReference type="SUPFAM" id="SSF55874">
    <property type="entry name" value="ATPase domain of HSP90 chaperone/DNA topoisomerase II/histidine kinase"/>
    <property type="match status" value="1"/>
</dbReference>
<comment type="catalytic activity">
    <reaction evidence="1">
        <text>ATP + protein L-histidine = ADP + protein N-phospho-L-histidine.</text>
        <dbReference type="EC" id="2.7.13.3"/>
    </reaction>
</comment>
<evidence type="ECO:0000256" key="4">
    <source>
        <dbReference type="ARBA" id="ARBA00022475"/>
    </source>
</evidence>
<dbReference type="CDD" id="cd06225">
    <property type="entry name" value="HAMP"/>
    <property type="match status" value="1"/>
</dbReference>
<keyword evidence="9" id="KW-0067">ATP-binding</keyword>
<evidence type="ECO:0000256" key="9">
    <source>
        <dbReference type="ARBA" id="ARBA00022840"/>
    </source>
</evidence>
<evidence type="ECO:0000313" key="16">
    <source>
        <dbReference type="Proteomes" id="UP000267017"/>
    </source>
</evidence>
<evidence type="ECO:0000256" key="6">
    <source>
        <dbReference type="ARBA" id="ARBA00022679"/>
    </source>
</evidence>
<sequence>MKQYKLDATFKLVQFRWVFVADAIVVVGAVMAYGLIATYWLGMTRDNALSMLAIIPLMIIAVGLGTFFTLRSVRRKMGDLLIGIKEVSDGNLEVRLDSRKAEEYAPIYDGFNRMTAELKNTKAEMQNFVNEFSHEFKTPITSISGFAQYLIDTGDGIESPERIQYLRVIADESLRLSTLSQNTLLLSKVEACEIITEKEAYDLSEQIKRCAILLLPKVEQKKVELELDVDDISYVGNAELMEQVWINLLSNAIKFTPEHGEIKISAKCTSDQLTLKFSDSGVGMDEETAAHIFEKYYQHDTTSAVRGNGIGLSIVFRIISLCGGEICVESKPQEGSTFIITLPV</sequence>
<dbReference type="RefSeq" id="WP_128630702.1">
    <property type="nucleotide sequence ID" value="NZ_RRCN01000001.1"/>
</dbReference>
<organism evidence="15 16">
    <name type="scientific">Paenibacillus oralis</name>
    <dbReference type="NCBI Taxonomy" id="2490856"/>
    <lineage>
        <taxon>Bacteria</taxon>
        <taxon>Bacillati</taxon>
        <taxon>Bacillota</taxon>
        <taxon>Bacilli</taxon>
        <taxon>Bacillales</taxon>
        <taxon>Paenibacillaceae</taxon>
        <taxon>Paenibacillus</taxon>
    </lineage>
</organism>
<keyword evidence="8 15" id="KW-0418">Kinase</keyword>
<evidence type="ECO:0000256" key="8">
    <source>
        <dbReference type="ARBA" id="ARBA00022777"/>
    </source>
</evidence>
<dbReference type="InterPro" id="IPR003661">
    <property type="entry name" value="HisK_dim/P_dom"/>
</dbReference>
<evidence type="ECO:0000259" key="14">
    <source>
        <dbReference type="PROSITE" id="PS50885"/>
    </source>
</evidence>
<dbReference type="OrthoDB" id="9813151at2"/>
<dbReference type="CDD" id="cd00082">
    <property type="entry name" value="HisKA"/>
    <property type="match status" value="1"/>
</dbReference>
<dbReference type="Proteomes" id="UP000267017">
    <property type="component" value="Unassembled WGS sequence"/>
</dbReference>
<dbReference type="InterPro" id="IPR036890">
    <property type="entry name" value="HATPase_C_sf"/>
</dbReference>
<evidence type="ECO:0000256" key="11">
    <source>
        <dbReference type="ARBA" id="ARBA00023136"/>
    </source>
</evidence>
<dbReference type="PANTHER" id="PTHR42878:SF7">
    <property type="entry name" value="SENSOR HISTIDINE KINASE GLRK"/>
    <property type="match status" value="1"/>
</dbReference>
<protein>
    <recommendedName>
        <fullName evidence="3">histidine kinase</fullName>
        <ecNumber evidence="3">2.7.13.3</ecNumber>
    </recommendedName>
</protein>
<dbReference type="GO" id="GO:0030295">
    <property type="term" value="F:protein kinase activator activity"/>
    <property type="evidence" value="ECO:0007669"/>
    <property type="project" value="TreeGrafter"/>
</dbReference>
<dbReference type="InterPro" id="IPR004358">
    <property type="entry name" value="Sig_transdc_His_kin-like_C"/>
</dbReference>
<dbReference type="GO" id="GO:0005886">
    <property type="term" value="C:plasma membrane"/>
    <property type="evidence" value="ECO:0007669"/>
    <property type="project" value="UniProtKB-SubCell"/>
</dbReference>